<evidence type="ECO:0000313" key="2">
    <source>
        <dbReference type="EMBL" id="GFY10672.1"/>
    </source>
</evidence>
<comment type="caution">
    <text evidence="2">The sequence shown here is derived from an EMBL/GenBank/DDBJ whole genome shotgun (WGS) entry which is preliminary data.</text>
</comment>
<feature type="compositionally biased region" description="Polar residues" evidence="1">
    <location>
        <begin position="1"/>
        <end position="12"/>
    </location>
</feature>
<reference evidence="2" key="1">
    <citation type="submission" date="2020-08" db="EMBL/GenBank/DDBJ databases">
        <title>Multicomponent nature underlies the extraordinary mechanical properties of spider dragline silk.</title>
        <authorList>
            <person name="Kono N."/>
            <person name="Nakamura H."/>
            <person name="Mori M."/>
            <person name="Yoshida Y."/>
            <person name="Ohtoshi R."/>
            <person name="Malay A.D."/>
            <person name="Moran D.A.P."/>
            <person name="Tomita M."/>
            <person name="Numata K."/>
            <person name="Arakawa K."/>
        </authorList>
    </citation>
    <scope>NUCLEOTIDE SEQUENCE</scope>
</reference>
<sequence length="128" mass="14581">MKALSGQSSVPTNLGRVDEEMIPIVQGEKDFNDDHREEITDFVQSILRFQECDEEDAETWMACDAEDCGFQMLNDDETVISVQEEFDPVDDETVEYEDNNNSDESSKGPSNACAFSALETTMEWYEQQ</sequence>
<dbReference type="EMBL" id="BMAU01021300">
    <property type="protein sequence ID" value="GFY10672.1"/>
    <property type="molecule type" value="Genomic_DNA"/>
</dbReference>
<evidence type="ECO:0000313" key="3">
    <source>
        <dbReference type="Proteomes" id="UP000887159"/>
    </source>
</evidence>
<accession>A0A8X6VA49</accession>
<keyword evidence="3" id="KW-1185">Reference proteome</keyword>
<name>A0A8X6VA49_TRICX</name>
<dbReference type="Proteomes" id="UP000887159">
    <property type="component" value="Unassembled WGS sequence"/>
</dbReference>
<gene>
    <name evidence="2" type="primary">NCL1_29417</name>
    <name evidence="2" type="ORF">TNCV_2194931</name>
</gene>
<evidence type="ECO:0000256" key="1">
    <source>
        <dbReference type="SAM" id="MobiDB-lite"/>
    </source>
</evidence>
<protein>
    <submittedName>
        <fullName evidence="2">Uncharacterized protein</fullName>
    </submittedName>
</protein>
<dbReference type="AlphaFoldDB" id="A0A8X6VA49"/>
<feature type="region of interest" description="Disordered" evidence="1">
    <location>
        <begin position="1"/>
        <end position="21"/>
    </location>
</feature>
<organism evidence="2 3">
    <name type="scientific">Trichonephila clavipes</name>
    <name type="common">Golden silk orbweaver</name>
    <name type="synonym">Nephila clavipes</name>
    <dbReference type="NCBI Taxonomy" id="2585209"/>
    <lineage>
        <taxon>Eukaryota</taxon>
        <taxon>Metazoa</taxon>
        <taxon>Ecdysozoa</taxon>
        <taxon>Arthropoda</taxon>
        <taxon>Chelicerata</taxon>
        <taxon>Arachnida</taxon>
        <taxon>Araneae</taxon>
        <taxon>Araneomorphae</taxon>
        <taxon>Entelegynae</taxon>
        <taxon>Araneoidea</taxon>
        <taxon>Nephilidae</taxon>
        <taxon>Trichonephila</taxon>
    </lineage>
</organism>
<proteinExistence type="predicted"/>